<feature type="region of interest" description="Disordered" evidence="3">
    <location>
        <begin position="1"/>
        <end position="26"/>
    </location>
</feature>
<evidence type="ECO:0000256" key="1">
    <source>
        <dbReference type="ARBA" id="ARBA00022676"/>
    </source>
</evidence>
<comment type="caution">
    <text evidence="6">The sequence shown here is derived from an EMBL/GenBank/DDBJ whole genome shotgun (WGS) entry which is preliminary data.</text>
</comment>
<keyword evidence="2 6" id="KW-0808">Transferase</keyword>
<dbReference type="GO" id="GO:0016757">
    <property type="term" value="F:glycosyltransferase activity"/>
    <property type="evidence" value="ECO:0007669"/>
    <property type="project" value="UniProtKB-KW"/>
</dbReference>
<organism evidence="6 7">
    <name type="scientific">Crateriforma conspicua</name>
    <dbReference type="NCBI Taxonomy" id="2527996"/>
    <lineage>
        <taxon>Bacteria</taxon>
        <taxon>Pseudomonadati</taxon>
        <taxon>Planctomycetota</taxon>
        <taxon>Planctomycetia</taxon>
        <taxon>Planctomycetales</taxon>
        <taxon>Planctomycetaceae</taxon>
        <taxon>Crateriforma</taxon>
    </lineage>
</organism>
<feature type="domain" description="Glycosyltransferase subfamily 4-like N-terminal" evidence="5">
    <location>
        <begin position="46"/>
        <end position="206"/>
    </location>
</feature>
<dbReference type="InterPro" id="IPR001296">
    <property type="entry name" value="Glyco_trans_1"/>
</dbReference>
<dbReference type="Pfam" id="PF00534">
    <property type="entry name" value="Glycos_transf_1"/>
    <property type="match status" value="1"/>
</dbReference>
<accession>A0A5C5Y231</accession>
<dbReference type="InterPro" id="IPR028098">
    <property type="entry name" value="Glyco_trans_4-like_N"/>
</dbReference>
<dbReference type="PANTHER" id="PTHR12526:SF510">
    <property type="entry name" value="D-INOSITOL 3-PHOSPHATE GLYCOSYLTRANSFERASE"/>
    <property type="match status" value="1"/>
</dbReference>
<dbReference type="RefSeq" id="WP_146438651.1">
    <property type="nucleotide sequence ID" value="NZ_SJPL01000001.1"/>
</dbReference>
<keyword evidence="1 6" id="KW-0328">Glycosyltransferase</keyword>
<proteinExistence type="predicted"/>
<dbReference type="EC" id="2.4.1.291" evidence="6"/>
<dbReference type="Gene3D" id="3.40.50.2000">
    <property type="entry name" value="Glycogen Phosphorylase B"/>
    <property type="match status" value="2"/>
</dbReference>
<evidence type="ECO:0000259" key="4">
    <source>
        <dbReference type="Pfam" id="PF00534"/>
    </source>
</evidence>
<name>A0A5C5Y231_9PLAN</name>
<dbReference type="Pfam" id="PF13439">
    <property type="entry name" value="Glyco_transf_4"/>
    <property type="match status" value="1"/>
</dbReference>
<gene>
    <name evidence="6" type="primary">pglJ</name>
    <name evidence="6" type="ORF">Pan14r_13320</name>
</gene>
<evidence type="ECO:0000259" key="5">
    <source>
        <dbReference type="Pfam" id="PF13439"/>
    </source>
</evidence>
<reference evidence="6 7" key="1">
    <citation type="submission" date="2019-02" db="EMBL/GenBank/DDBJ databases">
        <title>Deep-cultivation of Planctomycetes and their phenomic and genomic characterization uncovers novel biology.</title>
        <authorList>
            <person name="Wiegand S."/>
            <person name="Jogler M."/>
            <person name="Boedeker C."/>
            <person name="Pinto D."/>
            <person name="Vollmers J."/>
            <person name="Rivas-Marin E."/>
            <person name="Kohn T."/>
            <person name="Peeters S.H."/>
            <person name="Heuer A."/>
            <person name="Rast P."/>
            <person name="Oberbeckmann S."/>
            <person name="Bunk B."/>
            <person name="Jeske O."/>
            <person name="Meyerdierks A."/>
            <person name="Storesund J.E."/>
            <person name="Kallscheuer N."/>
            <person name="Luecker S."/>
            <person name="Lage O.M."/>
            <person name="Pohl T."/>
            <person name="Merkel B.J."/>
            <person name="Hornburger P."/>
            <person name="Mueller R.-W."/>
            <person name="Bruemmer F."/>
            <person name="Labrenz M."/>
            <person name="Spormann A.M."/>
            <person name="Op Den Camp H."/>
            <person name="Overmann J."/>
            <person name="Amann R."/>
            <person name="Jetten M.S.M."/>
            <person name="Mascher T."/>
            <person name="Medema M.H."/>
            <person name="Devos D.P."/>
            <person name="Kaster A.-K."/>
            <person name="Ovreas L."/>
            <person name="Rohde M."/>
            <person name="Galperin M.Y."/>
            <person name="Jogler C."/>
        </authorList>
    </citation>
    <scope>NUCLEOTIDE SEQUENCE [LARGE SCALE GENOMIC DNA]</scope>
    <source>
        <strain evidence="6 7">Pan14r</strain>
    </source>
</reference>
<dbReference type="EMBL" id="SJPL01000001">
    <property type="protein sequence ID" value="TWT69048.1"/>
    <property type="molecule type" value="Genomic_DNA"/>
</dbReference>
<dbReference type="PANTHER" id="PTHR12526">
    <property type="entry name" value="GLYCOSYLTRANSFERASE"/>
    <property type="match status" value="1"/>
</dbReference>
<sequence>MPDRSAADLDGNASDPLARSDSDASQPASVGASLRVTCFIHSLAGGGAERVMATLASKLAARHQVTLITLGSGDDDRHDVAPNIARVDLNVMAEHEPPPGIFRRAAAAFSRLKAIRQAIVHSQPDVVLSFCDSNNVKVLLATKGLGIPVVVAERSDPAMQSLGTVGDRLRNATYRRAAAVVAQTEGQAATLRQMTGRPIDVIPSAVAAPNDAGPLRAECQRSREDSEIRILAVGRLETEKGFDRLIQAFALACGDTDQAMSLRIVGEGSQRDALIEQAKHSGVDAAVQLPGWCRPIWPMYAGCDLFVLPSRYEGFPSALLEAMSVGVPCVSVDCPSGPREIIRDGENGWLVENTVAGIAGGITAFAIRPVHVTTAVAERARDDVRQNFRWDTLVDRFDAVLRRCAK</sequence>
<dbReference type="Proteomes" id="UP000317238">
    <property type="component" value="Unassembled WGS sequence"/>
</dbReference>
<feature type="domain" description="Glycosyl transferase family 1" evidence="4">
    <location>
        <begin position="225"/>
        <end position="363"/>
    </location>
</feature>
<evidence type="ECO:0000313" key="7">
    <source>
        <dbReference type="Proteomes" id="UP000317238"/>
    </source>
</evidence>
<dbReference type="SUPFAM" id="SSF53756">
    <property type="entry name" value="UDP-Glycosyltransferase/glycogen phosphorylase"/>
    <property type="match status" value="1"/>
</dbReference>
<dbReference type="OrthoDB" id="9781413at2"/>
<evidence type="ECO:0000256" key="2">
    <source>
        <dbReference type="ARBA" id="ARBA00022679"/>
    </source>
</evidence>
<protein>
    <submittedName>
        <fullName evidence="6">4-alpha-N-acetylgalactosaminyltransferase</fullName>
        <ecNumber evidence="6">2.4.1.291</ecNumber>
    </submittedName>
</protein>
<keyword evidence="7" id="KW-1185">Reference proteome</keyword>
<dbReference type="AlphaFoldDB" id="A0A5C5Y231"/>
<evidence type="ECO:0000313" key="6">
    <source>
        <dbReference type="EMBL" id="TWT69048.1"/>
    </source>
</evidence>
<evidence type="ECO:0000256" key="3">
    <source>
        <dbReference type="SAM" id="MobiDB-lite"/>
    </source>
</evidence>